<dbReference type="GO" id="GO:0000221">
    <property type="term" value="C:vacuolar proton-transporting V-type ATPase, V1 domain"/>
    <property type="evidence" value="ECO:0007669"/>
    <property type="project" value="TreeGrafter"/>
</dbReference>
<dbReference type="Gene3D" id="1.20.1460.10">
    <property type="entry name" value="subunit c (vma5p) of the yeast v-atpase, domain 2"/>
    <property type="match status" value="1"/>
</dbReference>
<keyword evidence="8" id="KW-1185">Reference proteome</keyword>
<comment type="function">
    <text evidence="6">Subunit of the V1 complex of vacuolar(H+)-ATPase (V-ATPase), a multisubunit enzyme composed of a peripheral complex (V1) that hydrolyzes ATP and a membrane integral complex (V0) that translocates protons. V-ATPase is responsible for acidifying and maintaining the pH of intracellular compartments and in some cell types, is targeted to the plasma membrane, where it is responsible for acidifying the extracellular environment. Subunit C is necessary for the assembly of the catalytic sector of the enzyme and is likely to have a specific function in its catalytic activity.</text>
</comment>
<evidence type="ECO:0000256" key="1">
    <source>
        <dbReference type="ARBA" id="ARBA00006138"/>
    </source>
</evidence>
<dbReference type="EMBL" id="JAFEKC020000018">
    <property type="protein sequence ID" value="KAK0509720.1"/>
    <property type="molecule type" value="Genomic_DNA"/>
</dbReference>
<evidence type="ECO:0000256" key="5">
    <source>
        <dbReference type="ARBA" id="ARBA00053565"/>
    </source>
</evidence>
<evidence type="ECO:0000256" key="3">
    <source>
        <dbReference type="ARBA" id="ARBA00022781"/>
    </source>
</evidence>
<proteinExistence type="inferred from homology"/>
<dbReference type="Gene3D" id="3.30.70.100">
    <property type="match status" value="1"/>
</dbReference>
<accession>A0AA39QX60</accession>
<dbReference type="PANTHER" id="PTHR10137:SF0">
    <property type="entry name" value="V-TYPE PROTON ATPASE SUBUNIT C"/>
    <property type="match status" value="1"/>
</dbReference>
<dbReference type="AlphaFoldDB" id="A0AA39QX60"/>
<dbReference type="Pfam" id="PF03223">
    <property type="entry name" value="V-ATPase_C"/>
    <property type="match status" value="1"/>
</dbReference>
<dbReference type="SUPFAM" id="SSF118203">
    <property type="entry name" value="Vacuolar ATP synthase subunit C"/>
    <property type="match status" value="1"/>
</dbReference>
<dbReference type="PANTHER" id="PTHR10137">
    <property type="entry name" value="V-TYPE PROTON ATPASE SUBUNIT C"/>
    <property type="match status" value="1"/>
</dbReference>
<dbReference type="InterPro" id="IPR004907">
    <property type="entry name" value="ATPase_V1-cplx_csu"/>
</dbReference>
<keyword evidence="3 6" id="KW-0375">Hydrogen ion transport</keyword>
<evidence type="ECO:0000256" key="6">
    <source>
        <dbReference type="RuleBase" id="RU364010"/>
    </source>
</evidence>
<dbReference type="Gene3D" id="3.30.70.1180">
    <property type="entry name" value="Vacuolar atp synthase subunit c, domain 1"/>
    <property type="match status" value="1"/>
</dbReference>
<comment type="similarity">
    <text evidence="1 6">Belongs to the V-ATPase C subunit family.</text>
</comment>
<comment type="caution">
    <text evidence="7">The sequence shown here is derived from an EMBL/GenBank/DDBJ whole genome shotgun (WGS) entry which is preliminary data.</text>
</comment>
<comment type="function">
    <text evidence="5">Subunit of the V1 complex of vacuolar(H+)-ATPase (V-ATPase), a multisubunit enzyme composed of a peripheral complex (V1) that hydrolyzes ATP and a membrane integral complex (V0) that translocates protons. V-ATPase is responsible for acidifying and maintaining the pH of intracellular compartments. Subunit C is necessary for the assembly of the catalytic sector of the enzyme and is likely to have a specific function in its catalytic activity. Reversibly leaves the enzyme after glucose depletion, causing the catalytic subcomplex V1 to detach from the V0 section.</text>
</comment>
<reference evidence="7" key="1">
    <citation type="submission" date="2023-03" db="EMBL/GenBank/DDBJ databases">
        <title>Complete genome of Cladonia borealis.</title>
        <authorList>
            <person name="Park H."/>
        </authorList>
    </citation>
    <scope>NUCLEOTIDE SEQUENCE</scope>
    <source>
        <strain evidence="7">ANT050790</strain>
    </source>
</reference>
<organism evidence="7 8">
    <name type="scientific">Cladonia borealis</name>
    <dbReference type="NCBI Taxonomy" id="184061"/>
    <lineage>
        <taxon>Eukaryota</taxon>
        <taxon>Fungi</taxon>
        <taxon>Dikarya</taxon>
        <taxon>Ascomycota</taxon>
        <taxon>Pezizomycotina</taxon>
        <taxon>Lecanoromycetes</taxon>
        <taxon>OSLEUM clade</taxon>
        <taxon>Lecanoromycetidae</taxon>
        <taxon>Lecanorales</taxon>
        <taxon>Lecanorineae</taxon>
        <taxon>Cladoniaceae</taxon>
        <taxon>Cladonia</taxon>
    </lineage>
</organism>
<evidence type="ECO:0000313" key="8">
    <source>
        <dbReference type="Proteomes" id="UP001166286"/>
    </source>
</evidence>
<gene>
    <name evidence="7" type="ORF">JMJ35_008114</name>
</gene>
<evidence type="ECO:0000313" key="7">
    <source>
        <dbReference type="EMBL" id="KAK0509720.1"/>
    </source>
</evidence>
<keyword evidence="4 6" id="KW-0406">Ion transport</keyword>
<protein>
    <recommendedName>
        <fullName evidence="6">V-type proton ATPase subunit C</fullName>
    </recommendedName>
</protein>
<evidence type="ECO:0000256" key="2">
    <source>
        <dbReference type="ARBA" id="ARBA00022448"/>
    </source>
</evidence>
<dbReference type="GO" id="GO:0046961">
    <property type="term" value="F:proton-transporting ATPase activity, rotational mechanism"/>
    <property type="evidence" value="ECO:0007669"/>
    <property type="project" value="InterPro"/>
</dbReference>
<evidence type="ECO:0000256" key="4">
    <source>
        <dbReference type="ARBA" id="ARBA00023065"/>
    </source>
</evidence>
<name>A0AA39QX60_9LECA</name>
<comment type="subunit">
    <text evidence="6">V-ATPase is a heteromultimeric enzyme composed of a peripheral catalytic V1 complex (components A to H) attached to an integral membrane V0 proton pore complex.</text>
</comment>
<dbReference type="CDD" id="cd14785">
    <property type="entry name" value="V-ATPase_C"/>
    <property type="match status" value="1"/>
</dbReference>
<keyword evidence="2 6" id="KW-0813">Transport</keyword>
<dbReference type="FunFam" id="3.30.70.100:FF:000002">
    <property type="entry name" value="V-type proton ATPase subunit C"/>
    <property type="match status" value="1"/>
</dbReference>
<dbReference type="Proteomes" id="UP001166286">
    <property type="component" value="Unassembled WGS sequence"/>
</dbReference>
<dbReference type="InterPro" id="IPR036132">
    <property type="entry name" value="Vac_ATP_synth_c_sf"/>
</dbReference>
<sequence length="394" mass="44426">MSKGVKYLLVSLPTSISPSNDHDEALTALRSAVTTDYGAVTPFPIPEFKIGTLDALVQQADDLAKLEAGCEGVVSKVGDSLKTILEGNEEKISQQKTVNDKPAEQYLLKFHWNKVKYRADKPLGEIIDTLQKEVTSIDNDVKNKYNQYNQVKTNLTVLQRRQTGNLSNKSLTAIVDPSLIIRDSEYLETHLIAVPKQLTKDFLKSYETLCPMIVPRSAQLMASDDEFNLYAVTTFKKYSAEFVHKCRESKWTPRDYRYKEGGKEEERQEVERMSKEERKVWDQALRMGRTAWGEAVMAWVHVLALRVFVETVLRYGLPLQFVCGLVRTTPKLAKKARASLDVAYSHLGGKAFGRDKKGRVQKDDSATSADMQAAGHMGDGGEYSAYVCYEFEIQ</sequence>